<protein>
    <recommendedName>
        <fullName evidence="3">NlpC/P60 domain-containing protein</fullName>
    </recommendedName>
</protein>
<dbReference type="EMBL" id="MLCF01000019">
    <property type="protein sequence ID" value="OIV38540.1"/>
    <property type="molecule type" value="Genomic_DNA"/>
</dbReference>
<dbReference type="InterPro" id="IPR038765">
    <property type="entry name" value="Papain-like_cys_pep_sf"/>
</dbReference>
<dbReference type="Gene3D" id="3.90.1720.10">
    <property type="entry name" value="endopeptidase domain like (from Nostoc punctiforme)"/>
    <property type="match status" value="1"/>
</dbReference>
<organism evidence="1 2">
    <name type="scientific">Mangrovactinospora gilvigrisea</name>
    <dbReference type="NCBI Taxonomy" id="1428644"/>
    <lineage>
        <taxon>Bacteria</taxon>
        <taxon>Bacillati</taxon>
        <taxon>Actinomycetota</taxon>
        <taxon>Actinomycetes</taxon>
        <taxon>Kitasatosporales</taxon>
        <taxon>Streptomycetaceae</taxon>
        <taxon>Mangrovactinospora</taxon>
    </lineage>
</organism>
<evidence type="ECO:0000313" key="2">
    <source>
        <dbReference type="Proteomes" id="UP000243342"/>
    </source>
</evidence>
<dbReference type="AlphaFoldDB" id="A0A1J7CAJ6"/>
<dbReference type="SUPFAM" id="SSF54001">
    <property type="entry name" value="Cysteine proteinases"/>
    <property type="match status" value="1"/>
</dbReference>
<proteinExistence type="predicted"/>
<sequence length="81" mass="8641">MPDRSPRGKLPLSQLRPGDLLIYCPQATHVAAYLDKGKIVQAPWHGMIVNIVATDANPILSTLRPDPAAGSPAAWHTAHPG</sequence>
<evidence type="ECO:0008006" key="3">
    <source>
        <dbReference type="Google" id="ProtNLM"/>
    </source>
</evidence>
<dbReference type="RefSeq" id="WP_071655488.1">
    <property type="nucleotide sequence ID" value="NZ_MLCF01000019.1"/>
</dbReference>
<name>A0A1J7CAJ6_9ACTN</name>
<accession>A0A1J7CAJ6</accession>
<reference evidence="1 2" key="1">
    <citation type="submission" date="2016-10" db="EMBL/GenBank/DDBJ databases">
        <title>Genome sequence of Streptomyces gilvigriseus MUSC 26.</title>
        <authorList>
            <person name="Lee L.-H."/>
            <person name="Ser H.-L."/>
        </authorList>
    </citation>
    <scope>NUCLEOTIDE SEQUENCE [LARGE SCALE GENOMIC DNA]</scope>
    <source>
        <strain evidence="1 2">MUSC 26</strain>
    </source>
</reference>
<comment type="caution">
    <text evidence="1">The sequence shown here is derived from an EMBL/GenBank/DDBJ whole genome shotgun (WGS) entry which is preliminary data.</text>
</comment>
<evidence type="ECO:0000313" key="1">
    <source>
        <dbReference type="EMBL" id="OIV38540.1"/>
    </source>
</evidence>
<dbReference type="Proteomes" id="UP000243342">
    <property type="component" value="Unassembled WGS sequence"/>
</dbReference>
<gene>
    <name evidence="1" type="ORF">BIV57_05245</name>
</gene>
<keyword evidence="2" id="KW-1185">Reference proteome</keyword>